<feature type="domain" description="DUF4143" evidence="1">
    <location>
        <begin position="53"/>
        <end position="117"/>
    </location>
</feature>
<evidence type="ECO:0000259" key="1">
    <source>
        <dbReference type="Pfam" id="PF13635"/>
    </source>
</evidence>
<dbReference type="Proteomes" id="UP000297963">
    <property type="component" value="Unassembled WGS sequence"/>
</dbReference>
<reference evidence="2 3" key="1">
    <citation type="submission" date="2019-03" db="EMBL/GenBank/DDBJ databases">
        <title>Genomics of glacier-inhabiting Cryobacterium strains.</title>
        <authorList>
            <person name="Liu Q."/>
            <person name="Xin Y.-H."/>
        </authorList>
    </citation>
    <scope>NUCLEOTIDE SEQUENCE [LARGE SCALE GENOMIC DNA]</scope>
    <source>
        <strain evidence="2 3">Hh34</strain>
    </source>
</reference>
<name>A0A4R8VVY7_9MICO</name>
<comment type="caution">
    <text evidence="2">The sequence shown here is derived from an EMBL/GenBank/DDBJ whole genome shotgun (WGS) entry which is preliminary data.</text>
</comment>
<dbReference type="AlphaFoldDB" id="A0A4R8VVY7"/>
<sequence length="169" mass="18513">MPQMITRRLMRGLRFAGCCGIAQCSASGVSGTALYFLPRLLGLNAVKLMSATGPATNNRDRTRLGDFFEALVALSLQTYAAANDAQLSPFRDHDGRHEIDFVIHREDAEAVGIEVKLKSAITDQDVRHLLWLKESLPDQIVDLVVINTGTHAYRRQDGVAVIPLALLTA</sequence>
<dbReference type="EMBL" id="SOFE01000001">
    <property type="protein sequence ID" value="TFB89485.1"/>
    <property type="molecule type" value="Genomic_DNA"/>
</dbReference>
<proteinExistence type="predicted"/>
<protein>
    <submittedName>
        <fullName evidence="2">DUF4143 domain-containing protein</fullName>
    </submittedName>
</protein>
<organism evidence="2 3">
    <name type="scientific">Cryobacterium levicorallinum</name>
    <dbReference type="NCBI Taxonomy" id="995038"/>
    <lineage>
        <taxon>Bacteria</taxon>
        <taxon>Bacillati</taxon>
        <taxon>Actinomycetota</taxon>
        <taxon>Actinomycetes</taxon>
        <taxon>Micrococcales</taxon>
        <taxon>Microbacteriaceae</taxon>
        <taxon>Cryobacterium</taxon>
    </lineage>
</organism>
<accession>A0A4R8VVY7</accession>
<dbReference type="InterPro" id="IPR025420">
    <property type="entry name" value="DUF4143"/>
</dbReference>
<gene>
    <name evidence="2" type="ORF">E3O11_00245</name>
</gene>
<evidence type="ECO:0000313" key="3">
    <source>
        <dbReference type="Proteomes" id="UP000297963"/>
    </source>
</evidence>
<dbReference type="PANTHER" id="PTHR43566">
    <property type="entry name" value="CONSERVED PROTEIN"/>
    <property type="match status" value="1"/>
</dbReference>
<dbReference type="PANTHER" id="PTHR43566:SF2">
    <property type="entry name" value="DUF4143 DOMAIN-CONTAINING PROTEIN"/>
    <property type="match status" value="1"/>
</dbReference>
<dbReference type="Pfam" id="PF13635">
    <property type="entry name" value="DUF4143"/>
    <property type="match status" value="1"/>
</dbReference>
<evidence type="ECO:0000313" key="2">
    <source>
        <dbReference type="EMBL" id="TFB89485.1"/>
    </source>
</evidence>